<dbReference type="Gene3D" id="2.40.160.10">
    <property type="entry name" value="Porin"/>
    <property type="match status" value="1"/>
</dbReference>
<comment type="similarity">
    <text evidence="2">Belongs to the Gram-negative porin family.</text>
</comment>
<keyword evidence="4" id="KW-0472">Membrane</keyword>
<evidence type="ECO:0000256" key="3">
    <source>
        <dbReference type="ARBA" id="ARBA00022729"/>
    </source>
</evidence>
<protein>
    <submittedName>
        <fullName evidence="7">Hypothetical outer membrane protein</fullName>
    </submittedName>
</protein>
<dbReference type="InterPro" id="IPR033900">
    <property type="entry name" value="Gram_neg_porin_domain"/>
</dbReference>
<dbReference type="Pfam" id="PF13609">
    <property type="entry name" value="Porin_4"/>
    <property type="match status" value="1"/>
</dbReference>
<evidence type="ECO:0000256" key="4">
    <source>
        <dbReference type="ARBA" id="ARBA00023136"/>
    </source>
</evidence>
<evidence type="ECO:0000256" key="1">
    <source>
        <dbReference type="ARBA" id="ARBA00004571"/>
    </source>
</evidence>
<dbReference type="GO" id="GO:0015288">
    <property type="term" value="F:porin activity"/>
    <property type="evidence" value="ECO:0007669"/>
    <property type="project" value="InterPro"/>
</dbReference>
<keyword evidence="3 5" id="KW-0732">Signal</keyword>
<dbReference type="InterPro" id="IPR001897">
    <property type="entry name" value="Porin_gammaproteobac"/>
</dbReference>
<accession>A0A1K9ZHB3</accession>
<dbReference type="Proteomes" id="UP000183794">
    <property type="component" value="Unassembled WGS sequence"/>
</dbReference>
<feature type="signal peptide" evidence="5">
    <location>
        <begin position="1"/>
        <end position="20"/>
    </location>
</feature>
<feature type="domain" description="Porin" evidence="6">
    <location>
        <begin position="7"/>
        <end position="305"/>
    </location>
</feature>
<proteinExistence type="inferred from homology"/>
<dbReference type="PRINTS" id="PR00183">
    <property type="entry name" value="ECOLIPORIN"/>
</dbReference>
<dbReference type="RefSeq" id="WP_075497220.1">
    <property type="nucleotide sequence ID" value="NZ_CAWRBC010000159.1"/>
</dbReference>
<evidence type="ECO:0000313" key="7">
    <source>
        <dbReference type="EMBL" id="SGY96861.1"/>
    </source>
</evidence>
<dbReference type="AlphaFoldDB" id="A0A1K9ZHB3"/>
<dbReference type="GO" id="GO:0009279">
    <property type="term" value="C:cell outer membrane"/>
    <property type="evidence" value="ECO:0007669"/>
    <property type="project" value="UniProtKB-SubCell"/>
</dbReference>
<dbReference type="InterPro" id="IPR023614">
    <property type="entry name" value="Porin_dom_sf"/>
</dbReference>
<evidence type="ECO:0000259" key="6">
    <source>
        <dbReference type="Pfam" id="PF13609"/>
    </source>
</evidence>
<sequence>MKKTLLALVLPSLFASTVGAAEVYNDNGQSVNVYGRAYAGHDFSGEDKNANYGNDSYIRIGAKLKSDIFDSLSAFGRYELQWDLADGEKQEKTKTRLAYVGLKSDVGAFSFGRQYGAVSLVSDITDTAYTNAYGGNLGVGKDHDGTNRDSSLLKYSNKFGGLQLDASYRLDDSQSDAESDTAYGLAVAYKLDFGLTLAAGFNASSPTDDYDASIFLVGASYNTGPVTVAATFAQGSEFEGQNLDHTAYELTAEYKITKQLRAQVLYNAQEIEDTTTSVTADSVDDLVFGVRYDFNKSFRTVAEYRINGVDGMDDDFHLAARYSF</sequence>
<name>A0A1K9ZHB3_9GAMM</name>
<dbReference type="EMBL" id="FPLD01000052">
    <property type="protein sequence ID" value="SGY96861.1"/>
    <property type="molecule type" value="Genomic_DNA"/>
</dbReference>
<gene>
    <name evidence="7" type="ORF">NVI5450_1889</name>
</gene>
<dbReference type="PANTHER" id="PTHR34501:SF2">
    <property type="entry name" value="OUTER MEMBRANE PORIN F-RELATED"/>
    <property type="match status" value="1"/>
</dbReference>
<evidence type="ECO:0000256" key="2">
    <source>
        <dbReference type="ARBA" id="ARBA00007539"/>
    </source>
</evidence>
<evidence type="ECO:0000313" key="8">
    <source>
        <dbReference type="Proteomes" id="UP000183794"/>
    </source>
</evidence>
<organism evidence="7 8">
    <name type="scientific">Moritella viscosa</name>
    <dbReference type="NCBI Taxonomy" id="80854"/>
    <lineage>
        <taxon>Bacteria</taxon>
        <taxon>Pseudomonadati</taxon>
        <taxon>Pseudomonadota</taxon>
        <taxon>Gammaproteobacteria</taxon>
        <taxon>Alteromonadales</taxon>
        <taxon>Moritellaceae</taxon>
        <taxon>Moritella</taxon>
    </lineage>
</organism>
<dbReference type="SUPFAM" id="SSF56935">
    <property type="entry name" value="Porins"/>
    <property type="match status" value="1"/>
</dbReference>
<dbReference type="GO" id="GO:0034220">
    <property type="term" value="P:monoatomic ion transmembrane transport"/>
    <property type="evidence" value="ECO:0007669"/>
    <property type="project" value="InterPro"/>
</dbReference>
<dbReference type="OrthoDB" id="8173690at2"/>
<dbReference type="PANTHER" id="PTHR34501">
    <property type="entry name" value="PROTEIN YDDL-RELATED"/>
    <property type="match status" value="1"/>
</dbReference>
<dbReference type="InterPro" id="IPR050298">
    <property type="entry name" value="Gram-neg_bact_OMP"/>
</dbReference>
<evidence type="ECO:0000256" key="5">
    <source>
        <dbReference type="SAM" id="SignalP"/>
    </source>
</evidence>
<reference evidence="7 8" key="1">
    <citation type="submission" date="2016-11" db="EMBL/GenBank/DDBJ databases">
        <authorList>
            <person name="Jaros S."/>
            <person name="Januszkiewicz K."/>
            <person name="Wedrychowicz H."/>
        </authorList>
    </citation>
    <scope>NUCLEOTIDE SEQUENCE [LARGE SCALE GENOMIC DNA]</scope>
    <source>
        <strain evidence="7">NVI 5450</strain>
    </source>
</reference>
<feature type="chain" id="PRO_5012566402" evidence="5">
    <location>
        <begin position="21"/>
        <end position="324"/>
    </location>
</feature>
<comment type="subcellular location">
    <subcellularLocation>
        <location evidence="1">Cell outer membrane</location>
        <topology evidence="1">Multi-pass membrane protein</topology>
    </subcellularLocation>
</comment>
<dbReference type="CDD" id="cd00342">
    <property type="entry name" value="gram_neg_porins"/>
    <property type="match status" value="1"/>
</dbReference>